<dbReference type="EMBL" id="GL698474">
    <property type="protein sequence ID" value="EFY92685.1"/>
    <property type="molecule type" value="Genomic_DNA"/>
</dbReference>
<sequence>MSPAGKAAHRCTRPSWRGQNIYRPLFASQPSITSGCSTAPESLQISTNKIKSMASTNRFVPEGAAGSTSESFGSAVTIGVGVQLKELYVAATKHNVTVVAGVAHTVGAGGGYIQGGGHSPLGNWKEMASVNALEFKVVNAKGGLVTANNYKNKDLFWALRGGGGGTFGVVVSVTISTFPDVPSGFVSFGFDMARAFHAHLPSVSAAGGAGYYGISSVPSDTNGAKVLELTGGFGFLNLSEEVIQKAVAPVVAEVNRYAGRGSGYNVSITRRVSNYILGLLRGEADDTGGIAVAGSRVVVAGGAAADTAIDSALNPSWRKTATHIIFGAGWNSTTPADEIRAIQEELTNVKVEKLRVLEPHMGAYLNEDFQKSFGGGELRQAVQGEAGCGSGQFVHCAQGSGQRELG</sequence>
<dbReference type="KEGG" id="maw:19245632"/>
<dbReference type="InterPro" id="IPR050416">
    <property type="entry name" value="FAD-linked_Oxidoreductase"/>
</dbReference>
<name>E9DUM3_METAQ</name>
<dbReference type="SUPFAM" id="SSF56176">
    <property type="entry name" value="FAD-binding/transporter-associated domain-like"/>
    <property type="match status" value="1"/>
</dbReference>
<dbReference type="GO" id="GO:0071949">
    <property type="term" value="F:FAD binding"/>
    <property type="evidence" value="ECO:0007669"/>
    <property type="project" value="InterPro"/>
</dbReference>
<gene>
    <name evidence="7" type="ORF">MAC_01321</name>
</gene>
<keyword evidence="4" id="KW-0274">FAD</keyword>
<evidence type="ECO:0000256" key="5">
    <source>
        <dbReference type="ARBA" id="ARBA00023002"/>
    </source>
</evidence>
<evidence type="ECO:0000313" key="8">
    <source>
        <dbReference type="Proteomes" id="UP000002499"/>
    </source>
</evidence>
<dbReference type="PANTHER" id="PTHR42973">
    <property type="entry name" value="BINDING OXIDOREDUCTASE, PUTATIVE (AFU_ORTHOLOGUE AFUA_1G17690)-RELATED"/>
    <property type="match status" value="1"/>
</dbReference>
<dbReference type="GO" id="GO:0016491">
    <property type="term" value="F:oxidoreductase activity"/>
    <property type="evidence" value="ECO:0007669"/>
    <property type="project" value="UniProtKB-KW"/>
</dbReference>
<keyword evidence="8" id="KW-1185">Reference proteome</keyword>
<dbReference type="OrthoDB" id="9983560at2759"/>
<dbReference type="OMA" id="THENPRI"/>
<evidence type="ECO:0000256" key="1">
    <source>
        <dbReference type="ARBA" id="ARBA00001974"/>
    </source>
</evidence>
<dbReference type="InterPro" id="IPR016166">
    <property type="entry name" value="FAD-bd_PCMH"/>
</dbReference>
<dbReference type="InParanoid" id="E9DUM3"/>
<evidence type="ECO:0000313" key="7">
    <source>
        <dbReference type="EMBL" id="EFY92685.1"/>
    </source>
</evidence>
<protein>
    <submittedName>
        <fullName evidence="7">FAD binding domain-containing protein</fullName>
    </submittedName>
</protein>
<dbReference type="PANTHER" id="PTHR42973:SF39">
    <property type="entry name" value="FAD-BINDING PCMH-TYPE DOMAIN-CONTAINING PROTEIN"/>
    <property type="match status" value="1"/>
</dbReference>
<feature type="domain" description="FAD-binding PCMH-type" evidence="6">
    <location>
        <begin position="1"/>
        <end position="180"/>
    </location>
</feature>
<evidence type="ECO:0000256" key="2">
    <source>
        <dbReference type="ARBA" id="ARBA00005466"/>
    </source>
</evidence>
<dbReference type="InterPro" id="IPR016169">
    <property type="entry name" value="FAD-bd_PCMH_sub2"/>
</dbReference>
<keyword evidence="3" id="KW-0285">Flavoprotein</keyword>
<evidence type="ECO:0000256" key="3">
    <source>
        <dbReference type="ARBA" id="ARBA00022630"/>
    </source>
</evidence>
<dbReference type="GeneID" id="19245632"/>
<dbReference type="InterPro" id="IPR036318">
    <property type="entry name" value="FAD-bd_PCMH-like_sf"/>
</dbReference>
<comment type="cofactor">
    <cofactor evidence="1">
        <name>FAD</name>
        <dbReference type="ChEBI" id="CHEBI:57692"/>
    </cofactor>
</comment>
<evidence type="ECO:0000256" key="4">
    <source>
        <dbReference type="ARBA" id="ARBA00022827"/>
    </source>
</evidence>
<dbReference type="Gene3D" id="3.30.465.10">
    <property type="match status" value="1"/>
</dbReference>
<keyword evidence="5" id="KW-0560">Oxidoreductase</keyword>
<reference evidence="7 8" key="1">
    <citation type="journal article" date="2011" name="PLoS Genet.">
        <title>Genome sequencing and comparative transcriptomics of the model entomopathogenic fungi Metarhizium anisopliae and M. acridum.</title>
        <authorList>
            <person name="Gao Q."/>
            <person name="Jin K."/>
            <person name="Ying S.H."/>
            <person name="Zhang Y."/>
            <person name="Xiao G."/>
            <person name="Shang Y."/>
            <person name="Duan Z."/>
            <person name="Hu X."/>
            <person name="Xie X.Q."/>
            <person name="Zhou G."/>
            <person name="Peng G."/>
            <person name="Luo Z."/>
            <person name="Huang W."/>
            <person name="Wang B."/>
            <person name="Fang W."/>
            <person name="Wang S."/>
            <person name="Zhong Y."/>
            <person name="Ma L.J."/>
            <person name="St Leger R.J."/>
            <person name="Zhao G.P."/>
            <person name="Pei Y."/>
            <person name="Feng M.G."/>
            <person name="Xia Y."/>
            <person name="Wang C."/>
        </authorList>
    </citation>
    <scope>NUCLEOTIDE SEQUENCE [LARGE SCALE GENOMIC DNA]</scope>
    <source>
        <strain evidence="7 8">CQMa 102</strain>
    </source>
</reference>
<dbReference type="PROSITE" id="PS51387">
    <property type="entry name" value="FAD_PCMH"/>
    <property type="match status" value="1"/>
</dbReference>
<dbReference type="eggNOG" id="ENOG502QQWK">
    <property type="taxonomic scope" value="Eukaryota"/>
</dbReference>
<accession>E9DUM3</accession>
<dbReference type="HOGENOM" id="CLU_018354_4_0_1"/>
<dbReference type="AlphaFoldDB" id="E9DUM3"/>
<dbReference type="Proteomes" id="UP000002499">
    <property type="component" value="Unassembled WGS sequence"/>
</dbReference>
<comment type="similarity">
    <text evidence="2">Belongs to the oxygen-dependent FAD-linked oxidoreductase family.</text>
</comment>
<proteinExistence type="inferred from homology"/>
<evidence type="ECO:0000259" key="6">
    <source>
        <dbReference type="PROSITE" id="PS51387"/>
    </source>
</evidence>
<dbReference type="STRING" id="655827.E9DUM3"/>
<organism evidence="8">
    <name type="scientific">Metarhizium acridum (strain CQMa 102)</name>
    <dbReference type="NCBI Taxonomy" id="655827"/>
    <lineage>
        <taxon>Eukaryota</taxon>
        <taxon>Fungi</taxon>
        <taxon>Dikarya</taxon>
        <taxon>Ascomycota</taxon>
        <taxon>Pezizomycotina</taxon>
        <taxon>Sordariomycetes</taxon>
        <taxon>Hypocreomycetidae</taxon>
        <taxon>Hypocreales</taxon>
        <taxon>Clavicipitaceae</taxon>
        <taxon>Metarhizium</taxon>
    </lineage>
</organism>